<dbReference type="VEuPathDB" id="VectorBase:PHUM123140"/>
<evidence type="ECO:0000313" key="7">
    <source>
        <dbReference type="Proteomes" id="UP000009046"/>
    </source>
</evidence>
<dbReference type="eggNOG" id="KOG2111">
    <property type="taxonomic scope" value="Eukaryota"/>
</dbReference>
<keyword evidence="1" id="KW-0853">WD repeat</keyword>
<reference evidence="5" key="2">
    <citation type="submission" date="2007-04" db="EMBL/GenBank/DDBJ databases">
        <title>The genome of the human body louse.</title>
        <authorList>
            <consortium name="The Human Body Louse Genome Consortium"/>
            <person name="Kirkness E."/>
            <person name="Walenz B."/>
            <person name="Hass B."/>
            <person name="Bruggner R."/>
            <person name="Strausberg R."/>
        </authorList>
    </citation>
    <scope>NUCLEOTIDE SEQUENCE</scope>
    <source>
        <strain evidence="5">USDA</strain>
    </source>
</reference>
<organism>
    <name type="scientific">Pediculus humanus subsp. corporis</name>
    <name type="common">Body louse</name>
    <dbReference type="NCBI Taxonomy" id="121224"/>
    <lineage>
        <taxon>Eukaryota</taxon>
        <taxon>Metazoa</taxon>
        <taxon>Ecdysozoa</taxon>
        <taxon>Arthropoda</taxon>
        <taxon>Hexapoda</taxon>
        <taxon>Insecta</taxon>
        <taxon>Pterygota</taxon>
        <taxon>Neoptera</taxon>
        <taxon>Paraneoptera</taxon>
        <taxon>Psocodea</taxon>
        <taxon>Troctomorpha</taxon>
        <taxon>Phthiraptera</taxon>
        <taxon>Anoplura</taxon>
        <taxon>Pediculidae</taxon>
        <taxon>Pediculus</taxon>
    </lineage>
</organism>
<dbReference type="KEGG" id="phu:Phum_PHUM123140"/>
<dbReference type="SMART" id="SM00320">
    <property type="entry name" value="WD40"/>
    <property type="match status" value="2"/>
</dbReference>
<dbReference type="InterPro" id="IPR048720">
    <property type="entry name" value="PROPPIN"/>
</dbReference>
<evidence type="ECO:0000256" key="1">
    <source>
        <dbReference type="ARBA" id="ARBA00022574"/>
    </source>
</evidence>
<dbReference type="Gene3D" id="2.130.10.10">
    <property type="entry name" value="YVTN repeat-like/Quinoprotein amine dehydrogenase"/>
    <property type="match status" value="1"/>
</dbReference>
<sequence length="379" mass="42147">MSHNEKKIINLRFNQDHSCFSCCMESGLRIYNVEPLVEKAHYDVDLMGSVAQCEMLHRTNLLAIISGGGRPRFANNTVLIFDDISKALVLDFTFVSPVKAVRMQRDRIIIATINQIHVFSFPSPAQRLLTIETRENPHGLCEITPMTSAEKQLLVFPGHKIGSIQLVDLGSTEIGTSSAPVTINAHQGELACLAVSQQGTMVATASTKGTLIRVWDTVKKALLVELRRGSDPATLYCINFSRDSEFLCCSSDKGTIHIFALKNTNLNKRSTFSKIGFLGNYIESQWALANFTVPPECACICAFASKNSVIAICIDGTFHKYVFNADGNCNRESFDQEEKIFVCKKYSGNMCNHINILHRKCILVEILYSFLDNNLNSST</sequence>
<accession>E0VDQ6</accession>
<dbReference type="InterPro" id="IPR001680">
    <property type="entry name" value="WD40_rpt"/>
</dbReference>
<protein>
    <submittedName>
        <fullName evidence="5 6">WD repeat domain phosphoinositide-interacting protein, putative</fullName>
    </submittedName>
</protein>
<keyword evidence="2" id="KW-0677">Repeat</keyword>
<dbReference type="SUPFAM" id="SSF50978">
    <property type="entry name" value="WD40 repeat-like"/>
    <property type="match status" value="1"/>
</dbReference>
<dbReference type="CTD" id="8238376"/>
<keyword evidence="3" id="KW-0072">Autophagy</keyword>
<gene>
    <name evidence="6" type="primary">8238376</name>
    <name evidence="5" type="ORF">Phum_PHUM123140</name>
</gene>
<dbReference type="InterPro" id="IPR036322">
    <property type="entry name" value="WD40_repeat_dom_sf"/>
</dbReference>
<dbReference type="GO" id="GO:0006914">
    <property type="term" value="P:autophagy"/>
    <property type="evidence" value="ECO:0007669"/>
    <property type="project" value="UniProtKB-KW"/>
</dbReference>
<dbReference type="Pfam" id="PF21032">
    <property type="entry name" value="PROPPIN"/>
    <property type="match status" value="1"/>
</dbReference>
<dbReference type="OMA" id="CEMLHRT"/>
<reference evidence="6" key="3">
    <citation type="submission" date="2021-02" db="UniProtKB">
        <authorList>
            <consortium name="EnsemblMetazoa"/>
        </authorList>
    </citation>
    <scope>IDENTIFICATION</scope>
    <source>
        <strain evidence="6">USDA</strain>
    </source>
</reference>
<dbReference type="EMBL" id="AAZO01001448">
    <property type="status" value="NOT_ANNOTATED_CDS"/>
    <property type="molecule type" value="Genomic_DNA"/>
</dbReference>
<dbReference type="Proteomes" id="UP000009046">
    <property type="component" value="Unassembled WGS sequence"/>
</dbReference>
<dbReference type="EMBL" id="DS235083">
    <property type="protein sequence ID" value="EEB11512.1"/>
    <property type="molecule type" value="Genomic_DNA"/>
</dbReference>
<dbReference type="GO" id="GO:0005737">
    <property type="term" value="C:cytoplasm"/>
    <property type="evidence" value="ECO:0007669"/>
    <property type="project" value="UniProtKB-ARBA"/>
</dbReference>
<evidence type="ECO:0000256" key="2">
    <source>
        <dbReference type="ARBA" id="ARBA00022737"/>
    </source>
</evidence>
<dbReference type="AlphaFoldDB" id="E0VDQ6"/>
<dbReference type="HOGENOM" id="CLU_025895_2_2_1"/>
<dbReference type="InterPro" id="IPR015943">
    <property type="entry name" value="WD40/YVTN_repeat-like_dom_sf"/>
</dbReference>
<dbReference type="InParanoid" id="E0VDQ6"/>
<name>E0VDQ6_PEDHC</name>
<dbReference type="RefSeq" id="XP_002424250.1">
    <property type="nucleotide sequence ID" value="XM_002424205.1"/>
</dbReference>
<dbReference type="EnsemblMetazoa" id="PHUM123140-RA">
    <property type="protein sequence ID" value="PHUM123140-PA"/>
    <property type="gene ID" value="PHUM123140"/>
</dbReference>
<dbReference type="PANTHER" id="PTHR11227">
    <property type="entry name" value="WD-REPEAT PROTEIN INTERACTING WITH PHOSPHOINOSIDES WIPI -RELATED"/>
    <property type="match status" value="1"/>
</dbReference>
<comment type="similarity">
    <text evidence="4">Belongs to the WD repeat PROPPIN family.</text>
</comment>
<dbReference type="GeneID" id="8238376"/>
<keyword evidence="7" id="KW-1185">Reference proteome</keyword>
<dbReference type="STRING" id="121224.E0VDQ6"/>
<evidence type="ECO:0000313" key="5">
    <source>
        <dbReference type="EMBL" id="EEB11512.1"/>
    </source>
</evidence>
<dbReference type="OrthoDB" id="1667587at2759"/>
<reference evidence="5" key="1">
    <citation type="submission" date="2007-04" db="EMBL/GenBank/DDBJ databases">
        <title>Annotation of Pediculus humanus corporis strain USDA.</title>
        <authorList>
            <person name="Kirkness E."/>
            <person name="Hannick L."/>
            <person name="Hass B."/>
            <person name="Bruggner R."/>
            <person name="Lawson D."/>
            <person name="Bidwell S."/>
            <person name="Joardar V."/>
            <person name="Caler E."/>
            <person name="Walenz B."/>
            <person name="Inman J."/>
            <person name="Schobel S."/>
            <person name="Galinsky K."/>
            <person name="Amedeo P."/>
            <person name="Strausberg R."/>
        </authorList>
    </citation>
    <scope>NUCLEOTIDE SEQUENCE</scope>
    <source>
        <strain evidence="5">USDA</strain>
    </source>
</reference>
<evidence type="ECO:0000256" key="3">
    <source>
        <dbReference type="ARBA" id="ARBA00023006"/>
    </source>
</evidence>
<evidence type="ECO:0000256" key="4">
    <source>
        <dbReference type="ARBA" id="ARBA00025740"/>
    </source>
</evidence>
<evidence type="ECO:0000313" key="6">
    <source>
        <dbReference type="EnsemblMetazoa" id="PHUM123140-PA"/>
    </source>
</evidence>
<proteinExistence type="inferred from homology"/>
<dbReference type="FunFam" id="2.130.10.10:FF:000964">
    <property type="entry name" value="WD repeat domain phosphoinositide-interacting protein"/>
    <property type="match status" value="1"/>
</dbReference>